<feature type="domain" description="HTH hxlR-type" evidence="5">
    <location>
        <begin position="179"/>
        <end position="281"/>
    </location>
</feature>
<dbReference type="Gene3D" id="1.10.10.10">
    <property type="entry name" value="Winged helix-like DNA-binding domain superfamily/Winged helix DNA-binding domain"/>
    <property type="match status" value="2"/>
</dbReference>
<dbReference type="SUPFAM" id="SSF46785">
    <property type="entry name" value="Winged helix' DNA-binding domain"/>
    <property type="match status" value="2"/>
</dbReference>
<reference evidence="6 7" key="1">
    <citation type="journal article" date="2020" name="Front. Microbiol.">
        <title>Genetic Organization of the aprX-lipA2 Operon Affects the Proteolytic Potential of Pseudomonas Species in Milk.</title>
        <authorList>
            <person name="Maier C."/>
            <person name="Huptas C."/>
            <person name="von Neubeck M."/>
            <person name="Scherer S."/>
            <person name="Wenning M."/>
            <person name="Lucking G."/>
        </authorList>
    </citation>
    <scope>NUCLEOTIDE SEQUENCE [LARGE SCALE GENOMIC DNA]</scope>
    <source>
        <strain evidence="6 7">WS 5405</strain>
    </source>
</reference>
<evidence type="ECO:0000256" key="4">
    <source>
        <dbReference type="SAM" id="MobiDB-lite"/>
    </source>
</evidence>
<evidence type="ECO:0000259" key="5">
    <source>
        <dbReference type="PROSITE" id="PS51118"/>
    </source>
</evidence>
<proteinExistence type="predicted"/>
<evidence type="ECO:0000313" key="7">
    <source>
        <dbReference type="Proteomes" id="UP000535954"/>
    </source>
</evidence>
<evidence type="ECO:0000256" key="1">
    <source>
        <dbReference type="ARBA" id="ARBA00023015"/>
    </source>
</evidence>
<dbReference type="InterPro" id="IPR036388">
    <property type="entry name" value="WH-like_DNA-bd_sf"/>
</dbReference>
<feature type="region of interest" description="Disordered" evidence="4">
    <location>
        <begin position="1"/>
        <end position="20"/>
    </location>
</feature>
<keyword evidence="2" id="KW-0238">DNA-binding</keyword>
<name>A0A7Y1M764_9PSED</name>
<dbReference type="EMBL" id="JAAQYH010000018">
    <property type="protein sequence ID" value="NNA76496.1"/>
    <property type="molecule type" value="Genomic_DNA"/>
</dbReference>
<feature type="compositionally biased region" description="Polar residues" evidence="4">
    <location>
        <begin position="10"/>
        <end position="20"/>
    </location>
</feature>
<evidence type="ECO:0000256" key="3">
    <source>
        <dbReference type="ARBA" id="ARBA00023163"/>
    </source>
</evidence>
<dbReference type="PROSITE" id="PS51118">
    <property type="entry name" value="HTH_HXLR"/>
    <property type="match status" value="2"/>
</dbReference>
<dbReference type="GO" id="GO:0003677">
    <property type="term" value="F:DNA binding"/>
    <property type="evidence" value="ECO:0007669"/>
    <property type="project" value="UniProtKB-KW"/>
</dbReference>
<organism evidence="6 7">
    <name type="scientific">Pseudomonas lactis</name>
    <dbReference type="NCBI Taxonomy" id="1615674"/>
    <lineage>
        <taxon>Bacteria</taxon>
        <taxon>Pseudomonadati</taxon>
        <taxon>Pseudomonadota</taxon>
        <taxon>Gammaproteobacteria</taxon>
        <taxon>Pseudomonadales</taxon>
        <taxon>Pseudomonadaceae</taxon>
        <taxon>Pseudomonas</taxon>
    </lineage>
</organism>
<gene>
    <name evidence="6" type="ORF">HBO13_28070</name>
</gene>
<dbReference type="PANTHER" id="PTHR33204:SF18">
    <property type="entry name" value="TRANSCRIPTIONAL REGULATORY PROTEIN"/>
    <property type="match status" value="1"/>
</dbReference>
<feature type="domain" description="HTH hxlR-type" evidence="5">
    <location>
        <begin position="22"/>
        <end position="118"/>
    </location>
</feature>
<protein>
    <submittedName>
        <fullName evidence="6">Helix-turn-helix transcriptional regulator</fullName>
    </submittedName>
</protein>
<dbReference type="RefSeq" id="WP_169900388.1">
    <property type="nucleotide sequence ID" value="NZ_JAAQYH010000018.1"/>
</dbReference>
<dbReference type="PANTHER" id="PTHR33204">
    <property type="entry name" value="TRANSCRIPTIONAL REGULATOR, MARR FAMILY"/>
    <property type="match status" value="1"/>
</dbReference>
<evidence type="ECO:0000256" key="2">
    <source>
        <dbReference type="ARBA" id="ARBA00023125"/>
    </source>
</evidence>
<dbReference type="InterPro" id="IPR036390">
    <property type="entry name" value="WH_DNA-bd_sf"/>
</dbReference>
<keyword evidence="1" id="KW-0805">Transcription regulation</keyword>
<dbReference type="Proteomes" id="UP000535954">
    <property type="component" value="Unassembled WGS sequence"/>
</dbReference>
<keyword evidence="3" id="KW-0804">Transcription</keyword>
<dbReference type="Pfam" id="PF01638">
    <property type="entry name" value="HxlR"/>
    <property type="match status" value="2"/>
</dbReference>
<dbReference type="AlphaFoldDB" id="A0A7Y1M764"/>
<accession>A0A7Y1M764</accession>
<comment type="caution">
    <text evidence="6">The sequence shown here is derived from an EMBL/GenBank/DDBJ whole genome shotgun (WGS) entry which is preliminary data.</text>
</comment>
<sequence>MRDGGMDVQGQAQAEQGYASDTPNSIGKAVGLLGDEWVLLILRNLLLEASRYIDLKKMLGISDAVLTDRLRRLTQAEMVERIEGASGIAYQCMAKGKATWPILLAIWDWERTWIRLPGVALPRMRHRTCGALLHTMVVCGDCEQPTGPAELSARWGASGGWARSIPVGSTRRRNAAAVTSAFQGFCSETMSLLGNRWSMALMIGAFLGLRRFYAFQSNLGVPSGLLAQRLEAFCELGVFAVSPSADRGDWYDYELTQKGRAFWPVIVCLTDWALKWMAGEDEGEALILEHKTPAHRFTPVLACRHCGELLKLAEIAVVTQ</sequence>
<evidence type="ECO:0000313" key="6">
    <source>
        <dbReference type="EMBL" id="NNA76496.1"/>
    </source>
</evidence>
<dbReference type="InterPro" id="IPR002577">
    <property type="entry name" value="HTH_HxlR"/>
</dbReference>